<proteinExistence type="predicted"/>
<accession>A0A699HRB8</accession>
<evidence type="ECO:0000313" key="2">
    <source>
        <dbReference type="EMBL" id="GEY64024.1"/>
    </source>
</evidence>
<feature type="transmembrane region" description="Helical" evidence="1">
    <location>
        <begin position="299"/>
        <end position="317"/>
    </location>
</feature>
<dbReference type="AlphaFoldDB" id="A0A699HRB8"/>
<sequence>MKQGMTIRWDLTANAARPNPQGSFHCGIIPINRTVVLANSKAKIGGKLCGVGCGGHISPDLASNQLCMYLSKMICCVSRLGLVFIRGDVCCDWWRGMARGSPAWQMSRLWGMVWIVVIGGEGGFQENGSGRHGYSSRVGCGGHISPDLASNQLCMYLSKMMCCVSRLGLVFIRGDVCCDWWRGMAHGSPAWQMSRLRGMVWIVVIGGEGGTWIANIAVKIFYSCILYGVLEELCSACSRVFVRIFMETMLYRVPKLLVLNIVITLCAIPLSTYVIIMGFQAMTDAVQRKRDKYMDRSAAIGYGFLLFSFPSLGKLEAYAMAVWKSQREDHTSDWIMTVPSSGLGDIYGNHDVSRGDMDLFNLINAPNPSKLKTGLCPRAAFEVLLLTATVSRTIDMEDLDVATQSSGTPSAIEKCLDFDNENPSLPMTEEVSLEEEVAAMEPRLSKNSAEGWMMGLI</sequence>
<name>A0A699HRB8_TANCI</name>
<feature type="transmembrane region" description="Helical" evidence="1">
    <location>
        <begin position="257"/>
        <end position="279"/>
    </location>
</feature>
<keyword evidence="1" id="KW-1133">Transmembrane helix</keyword>
<comment type="caution">
    <text evidence="2">The sequence shown here is derived from an EMBL/GenBank/DDBJ whole genome shotgun (WGS) entry which is preliminary data.</text>
</comment>
<protein>
    <submittedName>
        <fullName evidence="2">L-ascorbate oxidase homolog</fullName>
    </submittedName>
</protein>
<organism evidence="2">
    <name type="scientific">Tanacetum cinerariifolium</name>
    <name type="common">Dalmatian daisy</name>
    <name type="synonym">Chrysanthemum cinerariifolium</name>
    <dbReference type="NCBI Taxonomy" id="118510"/>
    <lineage>
        <taxon>Eukaryota</taxon>
        <taxon>Viridiplantae</taxon>
        <taxon>Streptophyta</taxon>
        <taxon>Embryophyta</taxon>
        <taxon>Tracheophyta</taxon>
        <taxon>Spermatophyta</taxon>
        <taxon>Magnoliopsida</taxon>
        <taxon>eudicotyledons</taxon>
        <taxon>Gunneridae</taxon>
        <taxon>Pentapetalae</taxon>
        <taxon>asterids</taxon>
        <taxon>campanulids</taxon>
        <taxon>Asterales</taxon>
        <taxon>Asteraceae</taxon>
        <taxon>Asteroideae</taxon>
        <taxon>Anthemideae</taxon>
        <taxon>Anthemidinae</taxon>
        <taxon>Tanacetum</taxon>
    </lineage>
</organism>
<keyword evidence="1" id="KW-0472">Membrane</keyword>
<dbReference type="EMBL" id="BKCJ010196042">
    <property type="protein sequence ID" value="GEY64024.1"/>
    <property type="molecule type" value="Genomic_DNA"/>
</dbReference>
<keyword evidence="1" id="KW-0812">Transmembrane</keyword>
<evidence type="ECO:0000256" key="1">
    <source>
        <dbReference type="SAM" id="Phobius"/>
    </source>
</evidence>
<reference evidence="2" key="1">
    <citation type="journal article" date="2019" name="Sci. Rep.">
        <title>Draft genome of Tanacetum cinerariifolium, the natural source of mosquito coil.</title>
        <authorList>
            <person name="Yamashiro T."/>
            <person name="Shiraishi A."/>
            <person name="Satake H."/>
            <person name="Nakayama K."/>
        </authorList>
    </citation>
    <scope>NUCLEOTIDE SEQUENCE</scope>
</reference>
<feature type="transmembrane region" description="Helical" evidence="1">
    <location>
        <begin position="196"/>
        <end position="214"/>
    </location>
</feature>
<gene>
    <name evidence="2" type="ORF">Tci_435998</name>
</gene>